<evidence type="ECO:0000313" key="2">
    <source>
        <dbReference type="Proteomes" id="UP001159405"/>
    </source>
</evidence>
<proteinExistence type="predicted"/>
<gene>
    <name evidence="1" type="ORF">PLOB_00017562</name>
</gene>
<sequence>MALHPCVEEIEQKFGQLEGITFRGFFIGEHYVEQTDNYLQMIDVEINNGKFAQSIGVILAETYQQYGRLIWTGVTGPETSDNYETYRFFVNAIQNEYGDDMQLQEGVLYKFQIVRVRIYQRRNIAEDVRSDVVLCETPRL</sequence>
<name>A0ABN8NLX0_9CNID</name>
<keyword evidence="2" id="KW-1185">Reference proteome</keyword>
<dbReference type="EMBL" id="CALNXK010000021">
    <property type="protein sequence ID" value="CAH3109029.1"/>
    <property type="molecule type" value="Genomic_DNA"/>
</dbReference>
<protein>
    <submittedName>
        <fullName evidence="1">Uncharacterized protein</fullName>
    </submittedName>
</protein>
<reference evidence="1 2" key="1">
    <citation type="submission" date="2022-05" db="EMBL/GenBank/DDBJ databases">
        <authorList>
            <consortium name="Genoscope - CEA"/>
            <person name="William W."/>
        </authorList>
    </citation>
    <scope>NUCLEOTIDE SEQUENCE [LARGE SCALE GENOMIC DNA]</scope>
</reference>
<comment type="caution">
    <text evidence="1">The sequence shown here is derived from an EMBL/GenBank/DDBJ whole genome shotgun (WGS) entry which is preliminary data.</text>
</comment>
<organism evidence="1 2">
    <name type="scientific">Porites lobata</name>
    <dbReference type="NCBI Taxonomy" id="104759"/>
    <lineage>
        <taxon>Eukaryota</taxon>
        <taxon>Metazoa</taxon>
        <taxon>Cnidaria</taxon>
        <taxon>Anthozoa</taxon>
        <taxon>Hexacorallia</taxon>
        <taxon>Scleractinia</taxon>
        <taxon>Fungiina</taxon>
        <taxon>Poritidae</taxon>
        <taxon>Porites</taxon>
    </lineage>
</organism>
<evidence type="ECO:0000313" key="1">
    <source>
        <dbReference type="EMBL" id="CAH3109029.1"/>
    </source>
</evidence>
<dbReference type="Proteomes" id="UP001159405">
    <property type="component" value="Unassembled WGS sequence"/>
</dbReference>
<accession>A0ABN8NLX0</accession>